<dbReference type="Pfam" id="PF02348">
    <property type="entry name" value="CTP_transf_3"/>
    <property type="match status" value="1"/>
</dbReference>
<dbReference type="InterPro" id="IPR003329">
    <property type="entry name" value="Cytidylyl_trans"/>
</dbReference>
<protein>
    <recommendedName>
        <fullName evidence="3">Acylneuraminate cytidylyltransferase</fullName>
    </recommendedName>
</protein>
<accession>A0A1G2MRI3</accession>
<dbReference type="PANTHER" id="PTHR21485:SF3">
    <property type="entry name" value="N-ACYLNEURAMINATE CYTIDYLYLTRANSFERASE"/>
    <property type="match status" value="1"/>
</dbReference>
<reference evidence="1 2" key="1">
    <citation type="journal article" date="2016" name="Nat. Commun.">
        <title>Thousands of microbial genomes shed light on interconnected biogeochemical processes in an aquifer system.</title>
        <authorList>
            <person name="Anantharaman K."/>
            <person name="Brown C.T."/>
            <person name="Hug L.A."/>
            <person name="Sharon I."/>
            <person name="Castelle C.J."/>
            <person name="Probst A.J."/>
            <person name="Thomas B.C."/>
            <person name="Singh A."/>
            <person name="Wilkins M.J."/>
            <person name="Karaoz U."/>
            <person name="Brodie E.L."/>
            <person name="Williams K.H."/>
            <person name="Hubbard S.S."/>
            <person name="Banfield J.F."/>
        </authorList>
    </citation>
    <scope>NUCLEOTIDE SEQUENCE [LARGE SCALE GENOMIC DNA]</scope>
</reference>
<sequence length="224" mass="25515">MINNKKVVAIIPLRGNSKRIPGKNIKTFHGRPLAYWVAHAAKQSKYIDAIHVSTEDEKIKQTMAAQGLNLTISHRPKELAQDTTPEELVHLHFMTQVPFDILVILHATNPLTTRDDIDRAIETLEEKKNDALVTGTLHKRFYWTKNGKPLNYNPNERPRTQDFEGTITENGAFYITRKSTLQNHKNFLGGSIGMFEMKPEQSIDIDTPEDWAGAEELFKKIKGL</sequence>
<dbReference type="InterPro" id="IPR029044">
    <property type="entry name" value="Nucleotide-diphossugar_trans"/>
</dbReference>
<dbReference type="EMBL" id="MHRQ01000020">
    <property type="protein sequence ID" value="OHA26507.1"/>
    <property type="molecule type" value="Genomic_DNA"/>
</dbReference>
<dbReference type="Gene3D" id="3.90.550.10">
    <property type="entry name" value="Spore Coat Polysaccharide Biosynthesis Protein SpsA, Chain A"/>
    <property type="match status" value="1"/>
</dbReference>
<gene>
    <name evidence="1" type="ORF">A3C06_02935</name>
</gene>
<evidence type="ECO:0008006" key="3">
    <source>
        <dbReference type="Google" id="ProtNLM"/>
    </source>
</evidence>
<dbReference type="Proteomes" id="UP000177565">
    <property type="component" value="Unassembled WGS sequence"/>
</dbReference>
<dbReference type="AlphaFoldDB" id="A0A1G2MRI3"/>
<organism evidence="1 2">
    <name type="scientific">Candidatus Taylorbacteria bacterium RIFCSPHIGHO2_02_FULL_46_13</name>
    <dbReference type="NCBI Taxonomy" id="1802312"/>
    <lineage>
        <taxon>Bacteria</taxon>
        <taxon>Candidatus Tayloriibacteriota</taxon>
    </lineage>
</organism>
<proteinExistence type="predicted"/>
<comment type="caution">
    <text evidence="1">The sequence shown here is derived from an EMBL/GenBank/DDBJ whole genome shotgun (WGS) entry which is preliminary data.</text>
</comment>
<dbReference type="PANTHER" id="PTHR21485">
    <property type="entry name" value="HAD SUPERFAMILY MEMBERS CMAS AND KDSC"/>
    <property type="match status" value="1"/>
</dbReference>
<evidence type="ECO:0000313" key="1">
    <source>
        <dbReference type="EMBL" id="OHA26507.1"/>
    </source>
</evidence>
<dbReference type="STRING" id="1802312.A3C06_02935"/>
<evidence type="ECO:0000313" key="2">
    <source>
        <dbReference type="Proteomes" id="UP000177565"/>
    </source>
</evidence>
<dbReference type="CDD" id="cd02513">
    <property type="entry name" value="CMP-NeuAc_Synthase"/>
    <property type="match status" value="1"/>
</dbReference>
<dbReference type="SUPFAM" id="SSF53448">
    <property type="entry name" value="Nucleotide-diphospho-sugar transferases"/>
    <property type="match status" value="1"/>
</dbReference>
<name>A0A1G2MRI3_9BACT</name>
<dbReference type="InterPro" id="IPR050793">
    <property type="entry name" value="CMP-NeuNAc_synthase"/>
</dbReference>
<dbReference type="GO" id="GO:0008781">
    <property type="term" value="F:N-acylneuraminate cytidylyltransferase activity"/>
    <property type="evidence" value="ECO:0007669"/>
    <property type="project" value="TreeGrafter"/>
</dbReference>